<organism evidence="1 2">
    <name type="scientific">Streblomastix strix</name>
    <dbReference type="NCBI Taxonomy" id="222440"/>
    <lineage>
        <taxon>Eukaryota</taxon>
        <taxon>Metamonada</taxon>
        <taxon>Preaxostyla</taxon>
        <taxon>Oxymonadida</taxon>
        <taxon>Streblomastigidae</taxon>
        <taxon>Streblomastix</taxon>
    </lineage>
</organism>
<proteinExistence type="predicted"/>
<dbReference type="Proteomes" id="UP000324800">
    <property type="component" value="Unassembled WGS sequence"/>
</dbReference>
<evidence type="ECO:0000313" key="2">
    <source>
        <dbReference type="Proteomes" id="UP000324800"/>
    </source>
</evidence>
<dbReference type="AlphaFoldDB" id="A0A5J4T545"/>
<feature type="non-terminal residue" evidence="1">
    <location>
        <position position="31"/>
    </location>
</feature>
<reference evidence="1 2" key="1">
    <citation type="submission" date="2019-03" db="EMBL/GenBank/DDBJ databases">
        <title>Single cell metagenomics reveals metabolic interactions within the superorganism composed of flagellate Streblomastix strix and complex community of Bacteroidetes bacteria on its surface.</title>
        <authorList>
            <person name="Treitli S.C."/>
            <person name="Kolisko M."/>
            <person name="Husnik F."/>
            <person name="Keeling P."/>
            <person name="Hampl V."/>
        </authorList>
    </citation>
    <scope>NUCLEOTIDE SEQUENCE [LARGE SCALE GENOMIC DNA]</scope>
    <source>
        <strain evidence="1">ST1C</strain>
    </source>
</reference>
<evidence type="ECO:0000313" key="1">
    <source>
        <dbReference type="EMBL" id="KAA6353454.1"/>
    </source>
</evidence>
<sequence length="31" mass="3554">MFVFSAINSVDNPSAHRVLRFVWVAVHVINQ</sequence>
<comment type="caution">
    <text evidence="1">The sequence shown here is derived from an EMBL/GenBank/DDBJ whole genome shotgun (WGS) entry which is preliminary data.</text>
</comment>
<dbReference type="EMBL" id="SNRW01038085">
    <property type="protein sequence ID" value="KAA6353454.1"/>
    <property type="molecule type" value="Genomic_DNA"/>
</dbReference>
<accession>A0A5J4T545</accession>
<gene>
    <name evidence="1" type="ORF">EZS28_051019</name>
</gene>
<protein>
    <submittedName>
        <fullName evidence="1">Uncharacterized protein</fullName>
    </submittedName>
</protein>
<name>A0A5J4T545_9EUKA</name>